<dbReference type="SUPFAM" id="SSF52777">
    <property type="entry name" value="CoA-dependent acyltransferases"/>
    <property type="match status" value="4"/>
</dbReference>
<feature type="region of interest" description="Disordered" evidence="6">
    <location>
        <begin position="1042"/>
        <end position="1062"/>
    </location>
</feature>
<dbReference type="InterPro" id="IPR010071">
    <property type="entry name" value="AA_adenyl_dom"/>
</dbReference>
<feature type="domain" description="Carrier" evidence="7">
    <location>
        <begin position="972"/>
        <end position="1046"/>
    </location>
</feature>
<evidence type="ECO:0000256" key="3">
    <source>
        <dbReference type="ARBA" id="ARBA00022553"/>
    </source>
</evidence>
<accession>A0ABV6MKP5</accession>
<dbReference type="InterPro" id="IPR010060">
    <property type="entry name" value="NRPS_synth"/>
</dbReference>
<organism evidence="8 9">
    <name type="scientific">Kutzneria chonburiensis</name>
    <dbReference type="NCBI Taxonomy" id="1483604"/>
    <lineage>
        <taxon>Bacteria</taxon>
        <taxon>Bacillati</taxon>
        <taxon>Actinomycetota</taxon>
        <taxon>Actinomycetes</taxon>
        <taxon>Pseudonocardiales</taxon>
        <taxon>Pseudonocardiaceae</taxon>
        <taxon>Kutzneria</taxon>
    </lineage>
</organism>
<dbReference type="InterPro" id="IPR009081">
    <property type="entry name" value="PP-bd_ACP"/>
</dbReference>
<keyword evidence="4" id="KW-0677">Repeat</keyword>
<dbReference type="Gene3D" id="1.10.1200.10">
    <property type="entry name" value="ACP-like"/>
    <property type="match status" value="1"/>
</dbReference>
<dbReference type="InterPro" id="IPR001242">
    <property type="entry name" value="Condensation_dom"/>
</dbReference>
<dbReference type="Pfam" id="PF13193">
    <property type="entry name" value="AMP-binding_C"/>
    <property type="match status" value="1"/>
</dbReference>
<comment type="cofactor">
    <cofactor evidence="1">
        <name>pantetheine 4'-phosphate</name>
        <dbReference type="ChEBI" id="CHEBI:47942"/>
    </cofactor>
</comment>
<dbReference type="CDD" id="cd19540">
    <property type="entry name" value="LCL_NRPS-like"/>
    <property type="match status" value="1"/>
</dbReference>
<dbReference type="RefSeq" id="WP_273939506.1">
    <property type="nucleotide sequence ID" value="NZ_CP097263.1"/>
</dbReference>
<dbReference type="SUPFAM" id="SSF56801">
    <property type="entry name" value="Acetyl-CoA synthetase-like"/>
    <property type="match status" value="1"/>
</dbReference>
<dbReference type="SUPFAM" id="SSF47336">
    <property type="entry name" value="ACP-like"/>
    <property type="match status" value="1"/>
</dbReference>
<dbReference type="Proteomes" id="UP001589810">
    <property type="component" value="Unassembled WGS sequence"/>
</dbReference>
<dbReference type="Pfam" id="PF00550">
    <property type="entry name" value="PP-binding"/>
    <property type="match status" value="1"/>
</dbReference>
<dbReference type="NCBIfam" id="TIGR01733">
    <property type="entry name" value="AA-adenyl-dom"/>
    <property type="match status" value="1"/>
</dbReference>
<protein>
    <submittedName>
        <fullName evidence="8">Non-ribosomal peptide synthetase</fullName>
    </submittedName>
</protein>
<evidence type="ECO:0000256" key="6">
    <source>
        <dbReference type="SAM" id="MobiDB-lite"/>
    </source>
</evidence>
<reference evidence="8 9" key="1">
    <citation type="submission" date="2024-09" db="EMBL/GenBank/DDBJ databases">
        <authorList>
            <person name="Sun Q."/>
            <person name="Mori K."/>
        </authorList>
    </citation>
    <scope>NUCLEOTIDE SEQUENCE [LARGE SCALE GENOMIC DNA]</scope>
    <source>
        <strain evidence="8 9">TBRC 1432</strain>
    </source>
</reference>
<keyword evidence="3" id="KW-0597">Phosphoprotein</keyword>
<dbReference type="PROSITE" id="PS00012">
    <property type="entry name" value="PHOSPHOPANTETHEINE"/>
    <property type="match status" value="1"/>
</dbReference>
<keyword evidence="9" id="KW-1185">Reference proteome</keyword>
<feature type="region of interest" description="Disordered" evidence="6">
    <location>
        <begin position="1527"/>
        <end position="1546"/>
    </location>
</feature>
<dbReference type="InterPro" id="IPR000873">
    <property type="entry name" value="AMP-dep_synth/lig_dom"/>
</dbReference>
<dbReference type="PROSITE" id="PS00455">
    <property type="entry name" value="AMP_BINDING"/>
    <property type="match status" value="1"/>
</dbReference>
<comment type="caution">
    <text evidence="8">The sequence shown here is derived from an EMBL/GenBank/DDBJ whole genome shotgun (WGS) entry which is preliminary data.</text>
</comment>
<dbReference type="InterPro" id="IPR042099">
    <property type="entry name" value="ANL_N_sf"/>
</dbReference>
<dbReference type="NCBIfam" id="TIGR01720">
    <property type="entry name" value="NRPS-para261"/>
    <property type="match status" value="1"/>
</dbReference>
<keyword evidence="2" id="KW-0596">Phosphopantetheine</keyword>
<evidence type="ECO:0000256" key="4">
    <source>
        <dbReference type="ARBA" id="ARBA00022737"/>
    </source>
</evidence>
<dbReference type="PANTHER" id="PTHR45527">
    <property type="entry name" value="NONRIBOSOMAL PEPTIDE SYNTHETASE"/>
    <property type="match status" value="1"/>
</dbReference>
<dbReference type="InterPro" id="IPR045851">
    <property type="entry name" value="AMP-bd_C_sf"/>
</dbReference>
<dbReference type="PROSITE" id="PS50075">
    <property type="entry name" value="CARRIER"/>
    <property type="match status" value="1"/>
</dbReference>
<evidence type="ECO:0000313" key="8">
    <source>
        <dbReference type="EMBL" id="MFC0540687.1"/>
    </source>
</evidence>
<evidence type="ECO:0000256" key="5">
    <source>
        <dbReference type="ARBA" id="ARBA00023194"/>
    </source>
</evidence>
<dbReference type="InterPro" id="IPR036736">
    <property type="entry name" value="ACP-like_sf"/>
</dbReference>
<dbReference type="Gene3D" id="3.30.559.30">
    <property type="entry name" value="Nonribosomal peptide synthetase, condensation domain"/>
    <property type="match status" value="2"/>
</dbReference>
<dbReference type="InterPro" id="IPR006162">
    <property type="entry name" value="Ppantetheine_attach_site"/>
</dbReference>
<evidence type="ECO:0000313" key="9">
    <source>
        <dbReference type="Proteomes" id="UP001589810"/>
    </source>
</evidence>
<dbReference type="Pfam" id="PF00501">
    <property type="entry name" value="AMP-binding"/>
    <property type="match status" value="1"/>
</dbReference>
<dbReference type="InterPro" id="IPR020806">
    <property type="entry name" value="PKS_PP-bd"/>
</dbReference>
<dbReference type="InterPro" id="IPR023213">
    <property type="entry name" value="CAT-like_dom_sf"/>
</dbReference>
<sequence>MVPLSFAQRRLWFMHQFEGASTTYNIPLTVTLSGQLDVAALQYAVRDVVDRHESLRTMIVQDERGDSVQRVCPLSELPSALLPVVEVASDGVAAALADVVGHRFDLSTKIPLRAALLRRSSTEHVLVVVLHHIAGDGWSMRPLIRDLSMAYAARCTGREPAWEPLPVQYSDYTLWQRELLGDEGDPNSVIATQLEYWRAELADLPQPMRLPTDRPRPAVATRRGEVVRFTIDGQLLDAVEGLARREHVTVSMVMQTALVVLLSHLGAGADIAVGSPIAGRTDEALTELVGFFVNTWVLRVAVSPEDAFVEVLQRVRDKALAAYANQDAPFERLVELLNPARSVAHHPLFQVMFAWHNNELPVLDLPGVRGAIDLAETGTAKFDLDFSLVEVEQLPGASRRGVRASVEYATDLFDRGTVEAIAARFNEVLREAVADPAKAVGRVNVLLPAEWDQLAGWGRAGTALTRRPEATLDRLFAEQVRRSPDAVAVSCGATKLTYRELDARASRLAGVLVRWGVGAEDVVAVALPRSTDLVVALLAVLKAGGACLPVDTYYASARLEGILREAGPALVIADRELPVSGQPCLLIEDAELSAADTCEPIAVDVHPDNLAYLIHTSGSTGTPKGVALTHAGIVSLFDGIASSHRYGGDDVWALCHSVAFDFAIWEMFGALLHGGELVVIPWPVVLDPIQLWKQVVEARVTVLSQTPSAFYELARSVDEAVIRDSAVREIVFGGEALDPGRFGGWTPASGIRMVNGYGPTETSIFVSWHRLDGRESASSMPIGVPLGNGRVYVLGPGLVPVPVGVVGELYVGGAGVARGYRGRGGVTASRFVADPFGPSGSRMYRTGDLVRWGSDGLLRYVGRVDSQVKIRGFRIEPGEVESVLLSHFAVAQAAVVAWHREGSDPQLVAYVVAAEGGSVDVAELRRFVAGRLPEYMVPGAVMVLDRLPLNANGKLDRRALPEPEFTQARFRAAGTAEEQVLAEVFAEVLGVERVGVDDNFFDLGGDSIASMRVVSRAKALGVTVSPRQLFEHRNIASLVEARASSTPLDPPGTPAEPTDDPTGPIPLLPVARSMFDSGSHPRFAQWLTFELPARTDERTLRHTIDAVVARHELLRSRLVSDGPAAQRGLLPVGADAVPLDQLINRAAGPWEDVRAGELASALGRLAPEDGVMVQFVWFTTEDSEPDRVLVVAHHLVIDSVSWRILAEDFATVSAQVSPGVAAASTPSGRSMRLWAAALRADAHSASRAGELPMWIETLTGPDPLFGPRRRDPRTDFCRDTVELEVQLSAPVTEAVVTTLPKVLAGGPADGLLAALVLATARLRRAHGVAAESLLVQLSGHGRDQGPATGVDVSRTVGWLAKAYPARLDLAGIDLTEALEVVKAVGRQLRAVPDGGIGYGLLRYFNEETAVDLKKFHGPQVGFNYLGRFVAGARSGRARGGSWIALTESLAGQRDPDMPIPLALDINALVVDTRGGPVLNASFGFHPKVIPHDVVSELMEMWNIEVAMLARSVSRTAPPVLTGTSCENTSVTAGGGDTVERGRRSTT</sequence>
<dbReference type="Gene3D" id="3.30.559.10">
    <property type="entry name" value="Chloramphenicol acetyltransferase-like domain"/>
    <property type="match status" value="2"/>
</dbReference>
<evidence type="ECO:0000256" key="1">
    <source>
        <dbReference type="ARBA" id="ARBA00001957"/>
    </source>
</evidence>
<name>A0ABV6MKP5_9PSEU</name>
<evidence type="ECO:0000256" key="2">
    <source>
        <dbReference type="ARBA" id="ARBA00022450"/>
    </source>
</evidence>
<dbReference type="InterPro" id="IPR020845">
    <property type="entry name" value="AMP-binding_CS"/>
</dbReference>
<gene>
    <name evidence="8" type="ORF">ACFFH7_04315</name>
</gene>
<evidence type="ECO:0000259" key="7">
    <source>
        <dbReference type="PROSITE" id="PS50075"/>
    </source>
</evidence>
<dbReference type="Gene3D" id="3.40.50.12780">
    <property type="entry name" value="N-terminal domain of ligase-like"/>
    <property type="match status" value="1"/>
</dbReference>
<dbReference type="Gene3D" id="3.30.300.30">
    <property type="match status" value="1"/>
</dbReference>
<dbReference type="InterPro" id="IPR025110">
    <property type="entry name" value="AMP-bd_C"/>
</dbReference>
<proteinExistence type="predicted"/>
<dbReference type="EMBL" id="JBHLUD010000001">
    <property type="protein sequence ID" value="MFC0540687.1"/>
    <property type="molecule type" value="Genomic_DNA"/>
</dbReference>
<feature type="compositionally biased region" description="Basic and acidic residues" evidence="6">
    <location>
        <begin position="1537"/>
        <end position="1546"/>
    </location>
</feature>
<dbReference type="PANTHER" id="PTHR45527:SF1">
    <property type="entry name" value="FATTY ACID SYNTHASE"/>
    <property type="match status" value="1"/>
</dbReference>
<dbReference type="Pfam" id="PF00668">
    <property type="entry name" value="Condensation"/>
    <property type="match status" value="2"/>
</dbReference>
<keyword evidence="5" id="KW-0045">Antibiotic biosynthesis</keyword>
<dbReference type="SMART" id="SM00823">
    <property type="entry name" value="PKS_PP"/>
    <property type="match status" value="1"/>
</dbReference>